<comment type="catalytic activity">
    <reaction evidence="6">
        <text>Release of an N-terminal pyroglutamyl group from a polypeptide, the second amino acid generally not being Pro.</text>
        <dbReference type="EC" id="3.4.19.3"/>
    </reaction>
</comment>
<dbReference type="InterPro" id="IPR016125">
    <property type="entry name" value="Peptidase_C15-like"/>
</dbReference>
<dbReference type="CDD" id="cd00501">
    <property type="entry name" value="Peptidase_C15"/>
    <property type="match status" value="1"/>
</dbReference>
<dbReference type="Pfam" id="PF01470">
    <property type="entry name" value="Peptidase_C15"/>
    <property type="match status" value="1"/>
</dbReference>
<dbReference type="PANTHER" id="PTHR23402:SF1">
    <property type="entry name" value="PYROGLUTAMYL-PEPTIDASE I"/>
    <property type="match status" value="1"/>
</dbReference>
<accession>A0AAU2UVV4</accession>
<evidence type="ECO:0000313" key="7">
    <source>
        <dbReference type="EMBL" id="WTW59290.1"/>
    </source>
</evidence>
<dbReference type="AlphaFoldDB" id="A0AAU2UVV4"/>
<evidence type="ECO:0000256" key="6">
    <source>
        <dbReference type="PROSITE-ProRule" id="PRU10077"/>
    </source>
</evidence>
<evidence type="ECO:0000256" key="1">
    <source>
        <dbReference type="ARBA" id="ARBA00006641"/>
    </source>
</evidence>
<dbReference type="InterPro" id="IPR000816">
    <property type="entry name" value="Peptidase_C15"/>
</dbReference>
<sequence>MVRVLLTSIEPFGSHTVNSSSEAVRLVEADPVPGVDLVVVELSCVYGKALRELRHVVDRVGPDVVVATGQGGRRPDVTVEMVAVNLDDSGSDNRGNRPSDEPIVADGPASYFSSLPVKKCVTAIREAGVPASVSHSAGTYLCNHVAYGLAHLIATEHPELRGGFVHIPFTPAQAAKDTRGRPPSMASATAAEALRAVIRTAVADLSPDDRSVHGAWSRRLRALTVLIRGRPAASAS</sequence>
<dbReference type="EC" id="3.4.19.3" evidence="6"/>
<evidence type="ECO:0000256" key="3">
    <source>
        <dbReference type="ARBA" id="ARBA00022670"/>
    </source>
</evidence>
<dbReference type="GO" id="GO:0005829">
    <property type="term" value="C:cytosol"/>
    <property type="evidence" value="ECO:0007669"/>
    <property type="project" value="InterPro"/>
</dbReference>
<evidence type="ECO:0000256" key="4">
    <source>
        <dbReference type="ARBA" id="ARBA00022801"/>
    </source>
</evidence>
<keyword evidence="3" id="KW-0645">Protease</keyword>
<feature type="active site" evidence="6">
    <location>
        <position position="142"/>
    </location>
</feature>
<dbReference type="EMBL" id="CP108318">
    <property type="protein sequence ID" value="WTW59290.1"/>
    <property type="molecule type" value="Genomic_DNA"/>
</dbReference>
<dbReference type="NCBIfam" id="NF009676">
    <property type="entry name" value="PRK13197.1"/>
    <property type="match status" value="1"/>
</dbReference>
<dbReference type="PRINTS" id="PR00706">
    <property type="entry name" value="PYROGLUPTASE"/>
</dbReference>
<name>A0AAU2UVV4_9ACTN</name>
<dbReference type="GO" id="GO:0016920">
    <property type="term" value="F:pyroglutamyl-peptidase activity"/>
    <property type="evidence" value="ECO:0007669"/>
    <property type="project" value="UniProtKB-EC"/>
</dbReference>
<gene>
    <name evidence="7" type="ORF">OG549_00720</name>
</gene>
<evidence type="ECO:0000256" key="5">
    <source>
        <dbReference type="ARBA" id="ARBA00022807"/>
    </source>
</evidence>
<evidence type="ECO:0000256" key="2">
    <source>
        <dbReference type="ARBA" id="ARBA00022490"/>
    </source>
</evidence>
<dbReference type="SUPFAM" id="SSF53182">
    <property type="entry name" value="Pyrrolidone carboxyl peptidase (pyroglutamate aminopeptidase)"/>
    <property type="match status" value="1"/>
</dbReference>
<dbReference type="InterPro" id="IPR033694">
    <property type="entry name" value="PGPEP1_Cys_AS"/>
</dbReference>
<dbReference type="PANTHER" id="PTHR23402">
    <property type="entry name" value="PROTEASE FAMILY C15 PYROGLUTAMYL-PEPTIDASE I-RELATED"/>
    <property type="match status" value="1"/>
</dbReference>
<protein>
    <recommendedName>
        <fullName evidence="6">Pyroglutamyl-peptidase I</fullName>
        <ecNumber evidence="6">3.4.19.3</ecNumber>
    </recommendedName>
</protein>
<comment type="similarity">
    <text evidence="1">Belongs to the peptidase C15 family.</text>
</comment>
<dbReference type="PROSITE" id="PS01334">
    <property type="entry name" value="PYRASE_CYS"/>
    <property type="match status" value="1"/>
</dbReference>
<dbReference type="Gene3D" id="3.40.630.20">
    <property type="entry name" value="Peptidase C15, pyroglutamyl peptidase I-like"/>
    <property type="match status" value="1"/>
</dbReference>
<keyword evidence="5" id="KW-0788">Thiol protease</keyword>
<keyword evidence="2" id="KW-0963">Cytoplasm</keyword>
<proteinExistence type="inferred from homology"/>
<dbReference type="GO" id="GO:0006508">
    <property type="term" value="P:proteolysis"/>
    <property type="evidence" value="ECO:0007669"/>
    <property type="project" value="UniProtKB-KW"/>
</dbReference>
<keyword evidence="4 7" id="KW-0378">Hydrolase</keyword>
<dbReference type="PIRSF" id="PIRSF015592">
    <property type="entry name" value="Prld-crbxl_pptds"/>
    <property type="match status" value="1"/>
</dbReference>
<dbReference type="InterPro" id="IPR036440">
    <property type="entry name" value="Peptidase_C15-like_sf"/>
</dbReference>
<organism evidence="7">
    <name type="scientific">Streptomyces sp. NBC_00003</name>
    <dbReference type="NCBI Taxonomy" id="2903608"/>
    <lineage>
        <taxon>Bacteria</taxon>
        <taxon>Bacillati</taxon>
        <taxon>Actinomycetota</taxon>
        <taxon>Actinomycetes</taxon>
        <taxon>Kitasatosporales</taxon>
        <taxon>Streptomycetaceae</taxon>
        <taxon>Streptomyces</taxon>
    </lineage>
</organism>
<reference evidence="7" key="1">
    <citation type="submission" date="2022-10" db="EMBL/GenBank/DDBJ databases">
        <title>The complete genomes of actinobacterial strains from the NBC collection.</title>
        <authorList>
            <person name="Joergensen T.S."/>
            <person name="Alvarez Arevalo M."/>
            <person name="Sterndorff E.B."/>
            <person name="Faurdal D."/>
            <person name="Vuksanovic O."/>
            <person name="Mourched A.-S."/>
            <person name="Charusanti P."/>
            <person name="Shaw S."/>
            <person name="Blin K."/>
            <person name="Weber T."/>
        </authorList>
    </citation>
    <scope>NUCLEOTIDE SEQUENCE</scope>
    <source>
        <strain evidence="7">NBC_00003</strain>
    </source>
</reference>